<dbReference type="RefSeq" id="WP_008210040.1">
    <property type="nucleotide sequence ID" value="NZ_FOSR01000004.1"/>
</dbReference>
<evidence type="ECO:0000313" key="1">
    <source>
        <dbReference type="EMBL" id="SFK56845.1"/>
    </source>
</evidence>
<reference evidence="2" key="1">
    <citation type="submission" date="2016-10" db="EMBL/GenBank/DDBJ databases">
        <authorList>
            <person name="Varghese N."/>
            <person name="Submissions S."/>
        </authorList>
    </citation>
    <scope>NUCLEOTIDE SEQUENCE [LARGE SCALE GENOMIC DNA]</scope>
    <source>
        <strain evidence="2">MO64</strain>
    </source>
</reference>
<dbReference type="AlphaFoldDB" id="A0A1I4AK27"/>
<dbReference type="InterPro" id="IPR012347">
    <property type="entry name" value="Ferritin-like"/>
</dbReference>
<keyword evidence="2" id="KW-1185">Reference proteome</keyword>
<dbReference type="EMBL" id="FOSR01000004">
    <property type="protein sequence ID" value="SFK56845.1"/>
    <property type="molecule type" value="Genomic_DNA"/>
</dbReference>
<sequence>MIRRSLHLRAAYRRAAITVDEPGLRSVLLENAELLDQLIAEWRAQGREPVAAQAPKAHWMDAVQSRIDAWRWRAIPRSDVLWIRLLARDEAALLRSFEQALATASTDAAPLLHRQRPRLDALHRDMRSLARAVGY</sequence>
<protein>
    <recommendedName>
        <fullName evidence="3">DUF2383 domain-containing protein</fullName>
    </recommendedName>
</protein>
<accession>A0A1I4AK27</accession>
<name>A0A1I4AK27_9GAMM</name>
<dbReference type="Proteomes" id="UP000198725">
    <property type="component" value="Unassembled WGS sequence"/>
</dbReference>
<proteinExistence type="predicted"/>
<evidence type="ECO:0000313" key="2">
    <source>
        <dbReference type="Proteomes" id="UP000198725"/>
    </source>
</evidence>
<organism evidence="1 2">
    <name type="scientific">Rhodanobacter glycinis</name>
    <dbReference type="NCBI Taxonomy" id="582702"/>
    <lineage>
        <taxon>Bacteria</taxon>
        <taxon>Pseudomonadati</taxon>
        <taxon>Pseudomonadota</taxon>
        <taxon>Gammaproteobacteria</taxon>
        <taxon>Lysobacterales</taxon>
        <taxon>Rhodanobacteraceae</taxon>
        <taxon>Rhodanobacter</taxon>
    </lineage>
</organism>
<dbReference type="Gene3D" id="1.20.1260.10">
    <property type="match status" value="1"/>
</dbReference>
<evidence type="ECO:0008006" key="3">
    <source>
        <dbReference type="Google" id="ProtNLM"/>
    </source>
</evidence>
<gene>
    <name evidence="1" type="ORF">SAMN05192579_10413</name>
</gene>